<gene>
    <name evidence="3" type="ORF">AAAT34_06930</name>
</gene>
<name>A0ABV1FQU5_9BACT</name>
<evidence type="ECO:0000256" key="1">
    <source>
        <dbReference type="SAM" id="MobiDB-lite"/>
    </source>
</evidence>
<accession>A0ABV1FQU5</accession>
<sequence>MKKNLLIIMALLMTINTLAQELALYHVTYDCEAKSAAGAAKLYRWSLDIGKTTAVFYNDNERGFNEDLAKLHVNGDPIRALEQMDALNKKYPTKNSLQVLLGSPQKDKYTYFNSILNSKLKYEEPLPEIAWQLADSSKTISGYECRQAQGTLYGRTWTVWYAIELPLNYGPYLLRGLPGLILDAADKEGCFHFMLAGIEKASGNKTISLFMDKDAQKCTRKRYLKMRTETNGLSQKQIVDRVLSQGGYDEDASATEITDDKDNDISDQVLPKKNFLDKE</sequence>
<reference evidence="3 4" key="1">
    <citation type="submission" date="2024-04" db="EMBL/GenBank/DDBJ databases">
        <title>Human intestinal bacterial collection.</title>
        <authorList>
            <person name="Pauvert C."/>
            <person name="Hitch T.C.A."/>
            <person name="Clavel T."/>
        </authorList>
    </citation>
    <scope>NUCLEOTIDE SEQUENCE [LARGE SCALE GENOMIC DNA]</scope>
    <source>
        <strain evidence="3 4">CLA-AA-H145</strain>
    </source>
</reference>
<dbReference type="EMBL" id="JBBNFP010000022">
    <property type="protein sequence ID" value="MEQ2486788.1"/>
    <property type="molecule type" value="Genomic_DNA"/>
</dbReference>
<evidence type="ECO:0000313" key="4">
    <source>
        <dbReference type="Proteomes" id="UP001487296"/>
    </source>
</evidence>
<organism evidence="3 4">
    <name type="scientific">Hallella faecis</name>
    <dbReference type="NCBI Taxonomy" id="2841596"/>
    <lineage>
        <taxon>Bacteria</taxon>
        <taxon>Pseudomonadati</taxon>
        <taxon>Bacteroidota</taxon>
        <taxon>Bacteroidia</taxon>
        <taxon>Bacteroidales</taxon>
        <taxon>Prevotellaceae</taxon>
        <taxon>Hallella</taxon>
    </lineage>
</organism>
<proteinExistence type="predicted"/>
<dbReference type="NCBIfam" id="TIGR01200">
    <property type="entry name" value="GLPGLI"/>
    <property type="match status" value="1"/>
</dbReference>
<feature type="chain" id="PRO_5047222128" evidence="2">
    <location>
        <begin position="20"/>
        <end position="279"/>
    </location>
</feature>
<comment type="caution">
    <text evidence="3">The sequence shown here is derived from an EMBL/GenBank/DDBJ whole genome shotgun (WGS) entry which is preliminary data.</text>
</comment>
<keyword evidence="2" id="KW-0732">Signal</keyword>
<evidence type="ECO:0000256" key="2">
    <source>
        <dbReference type="SAM" id="SignalP"/>
    </source>
</evidence>
<protein>
    <submittedName>
        <fullName evidence="3">GLPGLI family protein</fullName>
    </submittedName>
</protein>
<dbReference type="RefSeq" id="WP_215759850.1">
    <property type="nucleotide sequence ID" value="NZ_JAHKBE010000022.1"/>
</dbReference>
<feature type="region of interest" description="Disordered" evidence="1">
    <location>
        <begin position="253"/>
        <end position="279"/>
    </location>
</feature>
<feature type="signal peptide" evidence="2">
    <location>
        <begin position="1"/>
        <end position="19"/>
    </location>
</feature>
<dbReference type="Proteomes" id="UP001487296">
    <property type="component" value="Unassembled WGS sequence"/>
</dbReference>
<keyword evidence="4" id="KW-1185">Reference proteome</keyword>
<dbReference type="InterPro" id="IPR005901">
    <property type="entry name" value="GLPGLI"/>
</dbReference>
<evidence type="ECO:0000313" key="3">
    <source>
        <dbReference type="EMBL" id="MEQ2486788.1"/>
    </source>
</evidence>